<evidence type="ECO:0000256" key="3">
    <source>
        <dbReference type="ARBA" id="ARBA00022614"/>
    </source>
</evidence>
<feature type="signal peptide" evidence="10">
    <location>
        <begin position="1"/>
        <end position="17"/>
    </location>
</feature>
<dbReference type="InterPro" id="IPR001611">
    <property type="entry name" value="Leu-rich_rpt"/>
</dbReference>
<dbReference type="Pfam" id="PF00560">
    <property type="entry name" value="LRR_1"/>
    <property type="match status" value="1"/>
</dbReference>
<evidence type="ECO:0008006" key="15">
    <source>
        <dbReference type="Google" id="ProtNLM"/>
    </source>
</evidence>
<evidence type="ECO:0000256" key="1">
    <source>
        <dbReference type="ARBA" id="ARBA00004236"/>
    </source>
</evidence>
<dbReference type="SMART" id="SM00013">
    <property type="entry name" value="LRRNT"/>
    <property type="match status" value="1"/>
</dbReference>
<reference evidence="13" key="1">
    <citation type="submission" date="2023-06" db="EMBL/GenBank/DDBJ databases">
        <title>Genomic analysis of the entomopathogenic nematode Steinernema hermaphroditum.</title>
        <authorList>
            <person name="Schwarz E.M."/>
            <person name="Heppert J.K."/>
            <person name="Baniya A."/>
            <person name="Schwartz H.T."/>
            <person name="Tan C.-H."/>
            <person name="Antoshechkin I."/>
            <person name="Sternberg P.W."/>
            <person name="Goodrich-Blair H."/>
            <person name="Dillman A.R."/>
        </authorList>
    </citation>
    <scope>NUCLEOTIDE SEQUENCE</scope>
    <source>
        <strain evidence="13">PS9179</strain>
        <tissue evidence="13">Whole animal</tissue>
    </source>
</reference>
<keyword evidence="8 9" id="KW-0472">Membrane</keyword>
<gene>
    <name evidence="13" type="ORF">QR680_007668</name>
</gene>
<feature type="transmembrane region" description="Helical" evidence="9">
    <location>
        <begin position="424"/>
        <end position="447"/>
    </location>
</feature>
<evidence type="ECO:0000256" key="4">
    <source>
        <dbReference type="ARBA" id="ARBA00022692"/>
    </source>
</evidence>
<dbReference type="GO" id="GO:0005886">
    <property type="term" value="C:plasma membrane"/>
    <property type="evidence" value="ECO:0007669"/>
    <property type="project" value="UniProtKB-SubCell"/>
</dbReference>
<keyword evidence="5 10" id="KW-0732">Signal</keyword>
<dbReference type="InterPro" id="IPR000483">
    <property type="entry name" value="Cys-rich_flank_reg_C"/>
</dbReference>
<feature type="domain" description="LRRCT" evidence="12">
    <location>
        <begin position="372"/>
        <end position="418"/>
    </location>
</feature>
<evidence type="ECO:0000256" key="9">
    <source>
        <dbReference type="SAM" id="Phobius"/>
    </source>
</evidence>
<comment type="caution">
    <text evidence="13">The sequence shown here is derived from an EMBL/GenBank/DDBJ whole genome shotgun (WGS) entry which is preliminary data.</text>
</comment>
<keyword evidence="2" id="KW-1003">Cell membrane</keyword>
<evidence type="ECO:0000256" key="7">
    <source>
        <dbReference type="ARBA" id="ARBA00022989"/>
    </source>
</evidence>
<dbReference type="SMART" id="SM00365">
    <property type="entry name" value="LRR_SD22"/>
    <property type="match status" value="5"/>
</dbReference>
<dbReference type="PANTHER" id="PTHR24369:SF210">
    <property type="entry name" value="CHAOPTIN-RELATED"/>
    <property type="match status" value="1"/>
</dbReference>
<protein>
    <recommendedName>
        <fullName evidence="15">LRRCT domain-containing protein</fullName>
    </recommendedName>
</protein>
<evidence type="ECO:0000313" key="13">
    <source>
        <dbReference type="EMBL" id="KAK0422607.1"/>
    </source>
</evidence>
<dbReference type="InterPro" id="IPR000372">
    <property type="entry name" value="LRRNT"/>
</dbReference>
<keyword evidence="4 9" id="KW-0812">Transmembrane</keyword>
<accession>A0AA39IGC5</accession>
<evidence type="ECO:0000256" key="5">
    <source>
        <dbReference type="ARBA" id="ARBA00022729"/>
    </source>
</evidence>
<evidence type="ECO:0000259" key="11">
    <source>
        <dbReference type="SMART" id="SM00013"/>
    </source>
</evidence>
<evidence type="ECO:0000256" key="8">
    <source>
        <dbReference type="ARBA" id="ARBA00023136"/>
    </source>
</evidence>
<evidence type="ECO:0000313" key="14">
    <source>
        <dbReference type="Proteomes" id="UP001175271"/>
    </source>
</evidence>
<sequence length="570" mass="62528">MKLAVLGLLLLVSLTSALCPRGCSCSHDDLLSVKCDGAALRSIPILLNPQIRSLSLAGNQIARLDVDHLRLYSNLEYLDLSGNRIREIPAHVFQSLQKLKVLRLGGNNVTVLERDAFVGLYQLQSLDLGGNKIERVNVNTFADLGQLYFLNLSANSLHFVAPSAFQGLRLVSELDLSGNKLDAVPRALFAPLATLRQLDLSSNLIAELPSGAFASLSQLATLDLGRNVLGSVADGAFNGLVSLKSLNLSDNMLRRIPSKSLTSLTELEVLDLSFNSFSELPTSAFDGLSSLKRLVLAHLQNLRAVHMNAFSGLFKLLELDLSRCPLLEAIDEHAFEQPNLLRSLNLSHNRLSYLSHRLLDWEQLEALQLAGNPWNCDCDLLRFLPATVRRLHVPNVVCAKPEAVQGRAVAKLSATFCTDFSATAMSAVVVGALLTVLSLLLCILFCLRSHFSCLQPGKDEANTSRTPLYGRQTLLDSLTYEKSDLLSNKCFISSNPSPVGSQHDDDDYYSTVRTPTVYESKYAFYQQHLPMPVAPPMPPMVPPPNYPPPPSAVDESYRIVAQYPVPITEL</sequence>
<evidence type="ECO:0000256" key="6">
    <source>
        <dbReference type="ARBA" id="ARBA00022737"/>
    </source>
</evidence>
<evidence type="ECO:0000256" key="10">
    <source>
        <dbReference type="SAM" id="SignalP"/>
    </source>
</evidence>
<keyword evidence="14" id="KW-1185">Reference proteome</keyword>
<dbReference type="Gene3D" id="3.80.10.10">
    <property type="entry name" value="Ribonuclease Inhibitor"/>
    <property type="match status" value="2"/>
</dbReference>
<dbReference type="Pfam" id="PF13855">
    <property type="entry name" value="LRR_8"/>
    <property type="match status" value="3"/>
</dbReference>
<name>A0AA39IGC5_9BILA</name>
<keyword evidence="7 9" id="KW-1133">Transmembrane helix</keyword>
<dbReference type="InterPro" id="IPR032675">
    <property type="entry name" value="LRR_dom_sf"/>
</dbReference>
<dbReference type="InterPro" id="IPR050541">
    <property type="entry name" value="LRR_TM_domain-containing"/>
</dbReference>
<dbReference type="SMART" id="SM00364">
    <property type="entry name" value="LRR_BAC"/>
    <property type="match status" value="5"/>
</dbReference>
<proteinExistence type="predicted"/>
<dbReference type="AlphaFoldDB" id="A0AA39IGC5"/>
<keyword evidence="6" id="KW-0677">Repeat</keyword>
<dbReference type="Proteomes" id="UP001175271">
    <property type="component" value="Unassembled WGS sequence"/>
</dbReference>
<dbReference type="InterPro" id="IPR003591">
    <property type="entry name" value="Leu-rich_rpt_typical-subtyp"/>
</dbReference>
<dbReference type="EMBL" id="JAUCMV010000001">
    <property type="protein sequence ID" value="KAK0422607.1"/>
    <property type="molecule type" value="Genomic_DNA"/>
</dbReference>
<evidence type="ECO:0000256" key="2">
    <source>
        <dbReference type="ARBA" id="ARBA00022475"/>
    </source>
</evidence>
<evidence type="ECO:0000259" key="12">
    <source>
        <dbReference type="SMART" id="SM00082"/>
    </source>
</evidence>
<dbReference type="FunFam" id="3.80.10.10:FF:001438">
    <property type="entry name" value="Uncharacterized protein"/>
    <property type="match status" value="1"/>
</dbReference>
<feature type="chain" id="PRO_5041415289" description="LRRCT domain-containing protein" evidence="10">
    <location>
        <begin position="18"/>
        <end position="570"/>
    </location>
</feature>
<keyword evidence="3" id="KW-0433">Leucine-rich repeat</keyword>
<dbReference type="SMART" id="SM00369">
    <property type="entry name" value="LRR_TYP"/>
    <property type="match status" value="11"/>
</dbReference>
<organism evidence="13 14">
    <name type="scientific">Steinernema hermaphroditum</name>
    <dbReference type="NCBI Taxonomy" id="289476"/>
    <lineage>
        <taxon>Eukaryota</taxon>
        <taxon>Metazoa</taxon>
        <taxon>Ecdysozoa</taxon>
        <taxon>Nematoda</taxon>
        <taxon>Chromadorea</taxon>
        <taxon>Rhabditida</taxon>
        <taxon>Tylenchina</taxon>
        <taxon>Panagrolaimomorpha</taxon>
        <taxon>Strongyloidoidea</taxon>
        <taxon>Steinernematidae</taxon>
        <taxon>Steinernema</taxon>
    </lineage>
</organism>
<dbReference type="PROSITE" id="PS51450">
    <property type="entry name" value="LRR"/>
    <property type="match status" value="3"/>
</dbReference>
<comment type="subcellular location">
    <subcellularLocation>
        <location evidence="1">Cell membrane</location>
    </subcellularLocation>
</comment>
<dbReference type="SUPFAM" id="SSF52058">
    <property type="entry name" value="L domain-like"/>
    <property type="match status" value="1"/>
</dbReference>
<feature type="domain" description="LRRNT" evidence="11">
    <location>
        <begin position="18"/>
        <end position="53"/>
    </location>
</feature>
<dbReference type="FunFam" id="3.80.10.10:FF:001164">
    <property type="entry name" value="GH01279p"/>
    <property type="match status" value="1"/>
</dbReference>
<dbReference type="PANTHER" id="PTHR24369">
    <property type="entry name" value="ANTIGEN BSP, PUTATIVE-RELATED"/>
    <property type="match status" value="1"/>
</dbReference>
<dbReference type="SMART" id="SM00082">
    <property type="entry name" value="LRRCT"/>
    <property type="match status" value="1"/>
</dbReference>